<dbReference type="Proteomes" id="UP000262825">
    <property type="component" value="Unassembled WGS sequence"/>
</dbReference>
<dbReference type="EMBL" id="UFAJ01000530">
    <property type="protein sequence ID" value="SSD61003.1"/>
    <property type="molecule type" value="Genomic_DNA"/>
</dbReference>
<dbReference type="OrthoDB" id="6423603at2759"/>
<dbReference type="PANTHER" id="PTHR40370">
    <property type="entry name" value="EXPRESSED PROTEIN"/>
    <property type="match status" value="1"/>
</dbReference>
<evidence type="ECO:0000313" key="2">
    <source>
        <dbReference type="EMBL" id="SSD61003.1"/>
    </source>
</evidence>
<reference evidence="3" key="1">
    <citation type="submission" date="2018-06" db="EMBL/GenBank/DDBJ databases">
        <authorList>
            <person name="Guldener U."/>
        </authorList>
    </citation>
    <scope>NUCLEOTIDE SEQUENCE [LARGE SCALE GENOMIC DNA]</scope>
    <source>
        <strain evidence="3">UTAD17</strain>
    </source>
</reference>
<sequence length="277" mass="32576">MSEDKDNTFDLLSKQFNVDDLSHDEKKIKSKVLLFTNNILTSWKKGKDYDFVVSLSNINKDTAKNAKVQTYYNTIKGDYWVCRYSTHSEISESMYKEKIIKYLNGSNFTTDNVKNDLWELQDPAFRIKMEKNYIHTIKDCKILDTSGGWVLSRMLYSFGKPLNDRVFYEWVYIIKPYRVTTKTIPEEQKEEEISFVISLPAKYNNKENNDNKNAVRGIYCSVERLSYNYKTKQLKWLMCTTSDAGGYLPKWLQNSMISKSVAKDVPLFLDWVVNYLE</sequence>
<name>A0A376B8I1_9ASCO</name>
<dbReference type="Pfam" id="PF11274">
    <property type="entry name" value="DUF3074"/>
    <property type="match status" value="1"/>
</dbReference>
<proteinExistence type="predicted"/>
<dbReference type="VEuPathDB" id="FungiDB:SCODWIG_02764"/>
<feature type="domain" description="DUF3074" evidence="1">
    <location>
        <begin position="80"/>
        <end position="272"/>
    </location>
</feature>
<evidence type="ECO:0000313" key="3">
    <source>
        <dbReference type="Proteomes" id="UP000262825"/>
    </source>
</evidence>
<organism evidence="2 3">
    <name type="scientific">Saccharomycodes ludwigii</name>
    <dbReference type="NCBI Taxonomy" id="36035"/>
    <lineage>
        <taxon>Eukaryota</taxon>
        <taxon>Fungi</taxon>
        <taxon>Dikarya</taxon>
        <taxon>Ascomycota</taxon>
        <taxon>Saccharomycotina</taxon>
        <taxon>Saccharomycetes</taxon>
        <taxon>Saccharomycodales</taxon>
        <taxon>Saccharomycodaceae</taxon>
        <taxon>Saccharomycodes</taxon>
    </lineage>
</organism>
<keyword evidence="3" id="KW-1185">Reference proteome</keyword>
<dbReference type="SUPFAM" id="SSF55961">
    <property type="entry name" value="Bet v1-like"/>
    <property type="match status" value="1"/>
</dbReference>
<accession>A0A376B8I1</accession>
<dbReference type="InterPro" id="IPR024500">
    <property type="entry name" value="DUF3074"/>
</dbReference>
<dbReference type="Gene3D" id="3.30.530.20">
    <property type="match status" value="1"/>
</dbReference>
<dbReference type="AlphaFoldDB" id="A0A376B8I1"/>
<protein>
    <recommendedName>
        <fullName evidence="1">DUF3074 domain-containing protein</fullName>
    </recommendedName>
</protein>
<gene>
    <name evidence="2" type="ORF">SCODWIG_02764</name>
</gene>
<evidence type="ECO:0000259" key="1">
    <source>
        <dbReference type="Pfam" id="PF11274"/>
    </source>
</evidence>
<dbReference type="InterPro" id="IPR023393">
    <property type="entry name" value="START-like_dom_sf"/>
</dbReference>
<dbReference type="PANTHER" id="PTHR40370:SF1">
    <property type="entry name" value="DUF3074 DOMAIN-CONTAINING PROTEIN"/>
    <property type="match status" value="1"/>
</dbReference>